<dbReference type="RefSeq" id="WP_306974418.1">
    <property type="nucleotide sequence ID" value="NZ_JAUSTQ010000002.1"/>
</dbReference>
<dbReference type="InterPro" id="IPR014245">
    <property type="entry name" value="Spore_III_AF"/>
</dbReference>
<dbReference type="Pfam" id="PF09581">
    <property type="entry name" value="Spore_III_AF"/>
    <property type="match status" value="1"/>
</dbReference>
<gene>
    <name evidence="2" type="ORF">J2S77_000549</name>
</gene>
<name>A0ABT9VC97_9BACI</name>
<keyword evidence="1" id="KW-0812">Transmembrane</keyword>
<evidence type="ECO:0000256" key="1">
    <source>
        <dbReference type="SAM" id="Phobius"/>
    </source>
</evidence>
<evidence type="ECO:0000313" key="2">
    <source>
        <dbReference type="EMBL" id="MDQ0158593.1"/>
    </source>
</evidence>
<organism evidence="2 3">
    <name type="scientific">Alkalibacillus salilacus</name>
    <dbReference type="NCBI Taxonomy" id="284582"/>
    <lineage>
        <taxon>Bacteria</taxon>
        <taxon>Bacillati</taxon>
        <taxon>Bacillota</taxon>
        <taxon>Bacilli</taxon>
        <taxon>Bacillales</taxon>
        <taxon>Bacillaceae</taxon>
        <taxon>Alkalibacillus</taxon>
    </lineage>
</organism>
<keyword evidence="3" id="KW-1185">Reference proteome</keyword>
<feature type="transmembrane region" description="Helical" evidence="1">
    <location>
        <begin position="33"/>
        <end position="54"/>
    </location>
</feature>
<dbReference type="NCBIfam" id="TIGR02896">
    <property type="entry name" value="spore_III_AF"/>
    <property type="match status" value="1"/>
</dbReference>
<comment type="caution">
    <text evidence="2">The sequence shown here is derived from an EMBL/GenBank/DDBJ whole genome shotgun (WGS) entry which is preliminary data.</text>
</comment>
<dbReference type="Proteomes" id="UP001224359">
    <property type="component" value="Unassembled WGS sequence"/>
</dbReference>
<keyword evidence="1" id="KW-1133">Transmembrane helix</keyword>
<proteinExistence type="predicted"/>
<evidence type="ECO:0000313" key="3">
    <source>
        <dbReference type="Proteomes" id="UP001224359"/>
    </source>
</evidence>
<feature type="transmembrane region" description="Helical" evidence="1">
    <location>
        <begin position="7"/>
        <end position="26"/>
    </location>
</feature>
<accession>A0ABT9VC97</accession>
<protein>
    <submittedName>
        <fullName evidence="2">Stage III sporulation protein AF</fullName>
    </submittedName>
</protein>
<sequence>MEFITDWITQLVVFVFIATIITLLIPKTSHEQVIRIVFGMIILLLFLHPLTTLFQVNPEEVVDNFEFSSDLINVDTFEEKIESQKKEIQASSDAYILEQLTQELQNSVEEELMEEYDLAIQDVLMKWKEDRETEEISEMVDHVTFVVTEQQTGVEQVEEVEIPADQDKETMDDDMIKQTIASYLNLPLSKISIEWEGGR</sequence>
<keyword evidence="1" id="KW-0472">Membrane</keyword>
<dbReference type="EMBL" id="JAUSTQ010000002">
    <property type="protein sequence ID" value="MDQ0158593.1"/>
    <property type="molecule type" value="Genomic_DNA"/>
</dbReference>
<reference evidence="2 3" key="1">
    <citation type="submission" date="2023-07" db="EMBL/GenBank/DDBJ databases">
        <title>Genomic Encyclopedia of Type Strains, Phase IV (KMG-IV): sequencing the most valuable type-strain genomes for metagenomic binning, comparative biology and taxonomic classification.</title>
        <authorList>
            <person name="Goeker M."/>
        </authorList>
    </citation>
    <scope>NUCLEOTIDE SEQUENCE [LARGE SCALE GENOMIC DNA]</scope>
    <source>
        <strain evidence="2 3">DSM 16460</strain>
    </source>
</reference>